<gene>
    <name evidence="2" type="ORF">BST39_00020</name>
</gene>
<proteinExistence type="predicted"/>
<dbReference type="Pfam" id="PF20315">
    <property type="entry name" value="DUF6611"/>
    <property type="match status" value="1"/>
</dbReference>
<comment type="caution">
    <text evidence="2">The sequence shown here is derived from an EMBL/GenBank/DDBJ whole genome shotgun (WGS) entry which is preliminary data.</text>
</comment>
<feature type="transmembrane region" description="Helical" evidence="1">
    <location>
        <begin position="63"/>
        <end position="82"/>
    </location>
</feature>
<evidence type="ECO:0000313" key="3">
    <source>
        <dbReference type="Proteomes" id="UP000192513"/>
    </source>
</evidence>
<keyword evidence="1" id="KW-0812">Transmembrane</keyword>
<dbReference type="RefSeq" id="WP_083166711.1">
    <property type="nucleotide sequence ID" value="NZ_AP022619.1"/>
</dbReference>
<keyword evidence="1" id="KW-1133">Transmembrane helix</keyword>
<dbReference type="InterPro" id="IPR046719">
    <property type="entry name" value="DUF6611"/>
</dbReference>
<dbReference type="OrthoDB" id="5118875at2"/>
<sequence length="179" mass="20109">MVTQPAQAPISGPNFLSRLRDGAHRWGSYEAVVSRYGVRRYSLIIYPPGASTTDRRLARLWRAWPTTAAALMLLCAMVFDNAMTSPDTALTVAAAAYLSISMLLFLRGGPLRVRARSMSIILMPDTTDVQELRRYMQWRTLVEMLIDADRMLATRAISPVEHEATWWEAYDSLAALTDV</sequence>
<protein>
    <submittedName>
        <fullName evidence="2">Uncharacterized protein</fullName>
    </submittedName>
</protein>
<feature type="transmembrane region" description="Helical" evidence="1">
    <location>
        <begin position="88"/>
        <end position="106"/>
    </location>
</feature>
<dbReference type="AlphaFoldDB" id="A0A1X0IGZ9"/>
<dbReference type="Proteomes" id="UP000192513">
    <property type="component" value="Unassembled WGS sequence"/>
</dbReference>
<keyword evidence="3" id="KW-1185">Reference proteome</keyword>
<organism evidence="2 3">
    <name type="scientific">Mycobacterium paraseoulense</name>
    <dbReference type="NCBI Taxonomy" id="590652"/>
    <lineage>
        <taxon>Bacteria</taxon>
        <taxon>Bacillati</taxon>
        <taxon>Actinomycetota</taxon>
        <taxon>Actinomycetes</taxon>
        <taxon>Mycobacteriales</taxon>
        <taxon>Mycobacteriaceae</taxon>
        <taxon>Mycobacterium</taxon>
    </lineage>
</organism>
<name>A0A1X0IGZ9_9MYCO</name>
<dbReference type="EMBL" id="MVIE01000001">
    <property type="protein sequence ID" value="ORB46270.1"/>
    <property type="molecule type" value="Genomic_DNA"/>
</dbReference>
<keyword evidence="1" id="KW-0472">Membrane</keyword>
<evidence type="ECO:0000256" key="1">
    <source>
        <dbReference type="SAM" id="Phobius"/>
    </source>
</evidence>
<reference evidence="2 3" key="1">
    <citation type="submission" date="2017-02" db="EMBL/GenBank/DDBJ databases">
        <title>The new phylogeny of genus Mycobacterium.</title>
        <authorList>
            <person name="Tortoli E."/>
            <person name="Trovato A."/>
            <person name="Cirillo D.M."/>
        </authorList>
    </citation>
    <scope>NUCLEOTIDE SEQUENCE [LARGE SCALE GENOMIC DNA]</scope>
    <source>
        <strain evidence="2 3">DSM 45000</strain>
    </source>
</reference>
<accession>A0A1X0IGZ9</accession>
<evidence type="ECO:0000313" key="2">
    <source>
        <dbReference type="EMBL" id="ORB46270.1"/>
    </source>
</evidence>